<gene>
    <name evidence="2" type="ORF">NCI01_06045</name>
</gene>
<evidence type="ECO:0000256" key="1">
    <source>
        <dbReference type="SAM" id="MobiDB-lite"/>
    </source>
</evidence>
<dbReference type="Proteomes" id="UP001204524">
    <property type="component" value="Unassembled WGS sequence"/>
</dbReference>
<organism evidence="2 3">
    <name type="scientific">Nocardioides pinisoli</name>
    <dbReference type="NCBI Taxonomy" id="2950279"/>
    <lineage>
        <taxon>Bacteria</taxon>
        <taxon>Bacillati</taxon>
        <taxon>Actinomycetota</taxon>
        <taxon>Actinomycetes</taxon>
        <taxon>Propionibacteriales</taxon>
        <taxon>Nocardioidaceae</taxon>
        <taxon>Nocardioides</taxon>
    </lineage>
</organism>
<reference evidence="2 3" key="1">
    <citation type="submission" date="2022-06" db="EMBL/GenBank/DDBJ databases">
        <authorList>
            <person name="So Y."/>
        </authorList>
    </citation>
    <scope>NUCLEOTIDE SEQUENCE [LARGE SCALE GENOMIC DNA]</scope>
    <source>
        <strain evidence="2 3">STR3</strain>
    </source>
</reference>
<sequence>MMVRDGAAGAGSGTRVPRSVVALSRQERRDAARDRATREFGDGAEPALDLMELLELAWHDSHGDVVPPAEVLEDVWLLAAGDLGRLASASRLAVTDWRDLRLAADEVAQR</sequence>
<dbReference type="EMBL" id="JANARS010000002">
    <property type="protein sequence ID" value="MCP3421350.1"/>
    <property type="molecule type" value="Genomic_DNA"/>
</dbReference>
<proteinExistence type="predicted"/>
<accession>A0ABT1KUB8</accession>
<keyword evidence="3" id="KW-1185">Reference proteome</keyword>
<dbReference type="RefSeq" id="WP_254180568.1">
    <property type="nucleotide sequence ID" value="NZ_JANARS010000002.1"/>
</dbReference>
<feature type="region of interest" description="Disordered" evidence="1">
    <location>
        <begin position="1"/>
        <end position="36"/>
    </location>
</feature>
<name>A0ABT1KUB8_9ACTN</name>
<comment type="caution">
    <text evidence="2">The sequence shown here is derived from an EMBL/GenBank/DDBJ whole genome shotgun (WGS) entry which is preliminary data.</text>
</comment>
<evidence type="ECO:0000313" key="3">
    <source>
        <dbReference type="Proteomes" id="UP001204524"/>
    </source>
</evidence>
<protein>
    <submittedName>
        <fullName evidence="2">Uncharacterized protein</fullName>
    </submittedName>
</protein>
<evidence type="ECO:0000313" key="2">
    <source>
        <dbReference type="EMBL" id="MCP3421350.1"/>
    </source>
</evidence>
<feature type="compositionally biased region" description="Basic and acidic residues" evidence="1">
    <location>
        <begin position="25"/>
        <end position="36"/>
    </location>
</feature>